<dbReference type="OrthoDB" id="9781789at2"/>
<evidence type="ECO:0000256" key="1">
    <source>
        <dbReference type="ARBA" id="ARBA00005033"/>
    </source>
</evidence>
<dbReference type="GeneID" id="78571983"/>
<evidence type="ECO:0000256" key="3">
    <source>
        <dbReference type="ARBA" id="ARBA00011424"/>
    </source>
</evidence>
<comment type="subcellular location">
    <subcellularLocation>
        <location evidence="7">Cytoplasm</location>
    </subcellularLocation>
</comment>
<keyword evidence="7 10" id="KW-0460">Magnesium</keyword>
<evidence type="ECO:0000313" key="12">
    <source>
        <dbReference type="Proteomes" id="UP000254235"/>
    </source>
</evidence>
<keyword evidence="7 10" id="KW-0479">Metal-binding</keyword>
<evidence type="ECO:0000256" key="8">
    <source>
        <dbReference type="PIRSR" id="PIRSR000388-1"/>
    </source>
</evidence>
<comment type="cofactor">
    <cofactor evidence="7 10">
        <name>Mg(2+)</name>
        <dbReference type="ChEBI" id="CHEBI:18420"/>
    </cofactor>
    <text evidence="7 10">Binds 1 Mg(2+) ion per subunit.</text>
</comment>
<dbReference type="EMBL" id="UGTP01000004">
    <property type="protein sequence ID" value="SUC37874.1"/>
    <property type="molecule type" value="Genomic_DNA"/>
</dbReference>
<feature type="active site" description="Proton acceptor" evidence="7 8">
    <location>
        <position position="190"/>
    </location>
</feature>
<keyword evidence="11" id="KW-0489">Methyltransferase</keyword>
<protein>
    <recommendedName>
        <fullName evidence="7">3-methyl-2-oxobutanoate hydroxymethyltransferase</fullName>
        <ecNumber evidence="7">2.1.2.11</ecNumber>
    </recommendedName>
    <alternativeName>
        <fullName evidence="7">Ketopantoate hydroxymethyltransferase</fullName>
        <shortName evidence="7">KPHMT</shortName>
    </alternativeName>
</protein>
<name>A0A379GA04_9BACT</name>
<dbReference type="NCBIfam" id="TIGR00222">
    <property type="entry name" value="panB"/>
    <property type="match status" value="1"/>
</dbReference>
<evidence type="ECO:0000256" key="10">
    <source>
        <dbReference type="PIRSR" id="PIRSR000388-3"/>
    </source>
</evidence>
<evidence type="ECO:0000256" key="7">
    <source>
        <dbReference type="HAMAP-Rule" id="MF_00156"/>
    </source>
</evidence>
<comment type="similarity">
    <text evidence="2 7">Belongs to the PanB family.</text>
</comment>
<evidence type="ECO:0000256" key="9">
    <source>
        <dbReference type="PIRSR" id="PIRSR000388-2"/>
    </source>
</evidence>
<dbReference type="AlphaFoldDB" id="A0A379GA04"/>
<dbReference type="PANTHER" id="PTHR20881">
    <property type="entry name" value="3-METHYL-2-OXOBUTANOATE HYDROXYMETHYLTRANSFERASE"/>
    <property type="match status" value="1"/>
</dbReference>
<accession>A0A379GA04</accession>
<feature type="binding site" evidence="7 10">
    <location>
        <position position="123"/>
    </location>
    <ligand>
        <name>Mg(2+)</name>
        <dbReference type="ChEBI" id="CHEBI:18420"/>
    </ligand>
</feature>
<dbReference type="GO" id="GO:0032259">
    <property type="term" value="P:methylation"/>
    <property type="evidence" value="ECO:0007669"/>
    <property type="project" value="UniProtKB-KW"/>
</dbReference>
<feature type="binding site" evidence="7 9">
    <location>
        <position position="121"/>
    </location>
    <ligand>
        <name>3-methyl-2-oxobutanoate</name>
        <dbReference type="ChEBI" id="CHEBI:11851"/>
    </ligand>
</feature>
<dbReference type="InterPro" id="IPR015813">
    <property type="entry name" value="Pyrv/PenolPyrv_kinase-like_dom"/>
</dbReference>
<evidence type="ECO:0000313" key="11">
    <source>
        <dbReference type="EMBL" id="SUC37874.1"/>
    </source>
</evidence>
<proteinExistence type="inferred from homology"/>
<evidence type="ECO:0000256" key="4">
    <source>
        <dbReference type="ARBA" id="ARBA00022655"/>
    </source>
</evidence>
<dbReference type="RefSeq" id="WP_115084217.1">
    <property type="nucleotide sequence ID" value="NZ_CAUPCI010000001.1"/>
</dbReference>
<dbReference type="GO" id="GO:0015940">
    <property type="term" value="P:pantothenate biosynthetic process"/>
    <property type="evidence" value="ECO:0007669"/>
    <property type="project" value="UniProtKB-UniRule"/>
</dbReference>
<dbReference type="PANTHER" id="PTHR20881:SF0">
    <property type="entry name" value="3-METHYL-2-OXOBUTANOATE HYDROXYMETHYLTRANSFERASE"/>
    <property type="match status" value="1"/>
</dbReference>
<dbReference type="EC" id="2.1.2.11" evidence="7"/>
<dbReference type="GO" id="GO:0008168">
    <property type="term" value="F:methyltransferase activity"/>
    <property type="evidence" value="ECO:0007669"/>
    <property type="project" value="UniProtKB-KW"/>
</dbReference>
<keyword evidence="4 7" id="KW-0566">Pantothenate biosynthesis</keyword>
<evidence type="ECO:0000256" key="2">
    <source>
        <dbReference type="ARBA" id="ARBA00008676"/>
    </source>
</evidence>
<organism evidence="11 12">
    <name type="scientific">Prevotella pallens</name>
    <dbReference type="NCBI Taxonomy" id="60133"/>
    <lineage>
        <taxon>Bacteria</taxon>
        <taxon>Pseudomonadati</taxon>
        <taxon>Bacteroidota</taxon>
        <taxon>Bacteroidia</taxon>
        <taxon>Bacteroidales</taxon>
        <taxon>Prevotellaceae</taxon>
        <taxon>Prevotella</taxon>
    </lineage>
</organism>
<comment type="function">
    <text evidence="6 7">Catalyzes the reversible reaction in which hydroxymethyl group from 5,10-methylenetetrahydrofolate is transferred onto alpha-ketoisovalerate to form ketopantoate.</text>
</comment>
<comment type="pathway">
    <text evidence="1 7">Cofactor biosynthesis; (R)-pantothenate biosynthesis; (R)-pantoate from 3-methyl-2-oxobutanoate: step 1/2.</text>
</comment>
<feature type="binding site" evidence="7 10">
    <location>
        <position position="91"/>
    </location>
    <ligand>
        <name>Mg(2+)</name>
        <dbReference type="ChEBI" id="CHEBI:18420"/>
    </ligand>
</feature>
<dbReference type="SUPFAM" id="SSF51621">
    <property type="entry name" value="Phosphoenolpyruvate/pyruvate domain"/>
    <property type="match status" value="1"/>
</dbReference>
<dbReference type="InterPro" id="IPR040442">
    <property type="entry name" value="Pyrv_kinase-like_dom_sf"/>
</dbReference>
<dbReference type="InterPro" id="IPR003700">
    <property type="entry name" value="Pantoate_hydroxy_MeTrfase"/>
</dbReference>
<dbReference type="Proteomes" id="UP000254235">
    <property type="component" value="Unassembled WGS sequence"/>
</dbReference>
<reference evidence="11 12" key="1">
    <citation type="submission" date="2018-06" db="EMBL/GenBank/DDBJ databases">
        <authorList>
            <consortium name="Pathogen Informatics"/>
            <person name="Doyle S."/>
        </authorList>
    </citation>
    <scope>NUCLEOTIDE SEQUENCE [LARGE SCALE GENOMIC DNA]</scope>
    <source>
        <strain evidence="11 12">NCTC13043</strain>
    </source>
</reference>
<feature type="binding site" evidence="7 9">
    <location>
        <position position="91"/>
    </location>
    <ligand>
        <name>3-methyl-2-oxobutanoate</name>
        <dbReference type="ChEBI" id="CHEBI:11851"/>
    </ligand>
</feature>
<comment type="subunit">
    <text evidence="3 7">Homodecamer; pentamer of dimers.</text>
</comment>
<sequence length="272" mass="29123">MGYLSTDKKKITAITLRQMKKAGEKIAQITAYDFTTAKIFDEAGIDSILIGDSASNVMCGNDNTLPITIEEMIYHAKAVAKACTHAFVVCDMPFGSYQVNRDEGVRNAIRIMKESGVDAVKLEGGSEVVATVKAIIAAGIPVVGHLGLTPQSVHKYGGYGLRAKNEAEATKLLNDAKLLDEAGVCALVLEKVPQALATEVSKQIKTPTIGIGAGSGTDGQVLVYADAMGMTQGFKPKFLRQFANIRKCMTDGIGDYMKCVKAQTFPNNEESY</sequence>
<feature type="binding site" evidence="7 9">
    <location>
        <begin position="52"/>
        <end position="53"/>
    </location>
    <ligand>
        <name>3-methyl-2-oxobutanoate</name>
        <dbReference type="ChEBI" id="CHEBI:11851"/>
    </ligand>
</feature>
<dbReference type="GO" id="GO:0000287">
    <property type="term" value="F:magnesium ion binding"/>
    <property type="evidence" value="ECO:0007669"/>
    <property type="project" value="TreeGrafter"/>
</dbReference>
<dbReference type="UniPathway" id="UPA00028">
    <property type="reaction ID" value="UER00003"/>
</dbReference>
<dbReference type="FunFam" id="3.20.20.60:FF:000003">
    <property type="entry name" value="3-methyl-2-oxobutanoate hydroxymethyltransferase"/>
    <property type="match status" value="1"/>
</dbReference>
<dbReference type="GO" id="GO:0005737">
    <property type="term" value="C:cytoplasm"/>
    <property type="evidence" value="ECO:0007669"/>
    <property type="project" value="UniProtKB-SubCell"/>
</dbReference>
<dbReference type="GO" id="GO:0003864">
    <property type="term" value="F:3-methyl-2-oxobutanoate hydroxymethyltransferase activity"/>
    <property type="evidence" value="ECO:0007669"/>
    <property type="project" value="UniProtKB-UniRule"/>
</dbReference>
<dbReference type="HAMAP" id="MF_00156">
    <property type="entry name" value="PanB"/>
    <property type="match status" value="1"/>
</dbReference>
<keyword evidence="5 7" id="KW-0808">Transferase</keyword>
<evidence type="ECO:0000256" key="5">
    <source>
        <dbReference type="ARBA" id="ARBA00022679"/>
    </source>
</evidence>
<dbReference type="NCBIfam" id="NF001452">
    <property type="entry name" value="PRK00311.1"/>
    <property type="match status" value="1"/>
</dbReference>
<keyword evidence="7" id="KW-0963">Cytoplasm</keyword>
<evidence type="ECO:0000256" key="6">
    <source>
        <dbReference type="ARBA" id="ARBA00056497"/>
    </source>
</evidence>
<dbReference type="Gene3D" id="3.20.20.60">
    <property type="entry name" value="Phosphoenolpyruvate-binding domains"/>
    <property type="match status" value="1"/>
</dbReference>
<dbReference type="CDD" id="cd06557">
    <property type="entry name" value="KPHMT-like"/>
    <property type="match status" value="1"/>
</dbReference>
<dbReference type="PIRSF" id="PIRSF000388">
    <property type="entry name" value="Pantoate_hydroxy_MeTrfase"/>
    <property type="match status" value="1"/>
</dbReference>
<dbReference type="Pfam" id="PF02548">
    <property type="entry name" value="Pantoate_transf"/>
    <property type="match status" value="1"/>
</dbReference>
<comment type="catalytic activity">
    <reaction evidence="7">
        <text>(6R)-5,10-methylene-5,6,7,8-tetrahydrofolate + 3-methyl-2-oxobutanoate + H2O = 2-dehydropantoate + (6S)-5,6,7,8-tetrahydrofolate</text>
        <dbReference type="Rhea" id="RHEA:11824"/>
        <dbReference type="ChEBI" id="CHEBI:11561"/>
        <dbReference type="ChEBI" id="CHEBI:11851"/>
        <dbReference type="ChEBI" id="CHEBI:15377"/>
        <dbReference type="ChEBI" id="CHEBI:15636"/>
        <dbReference type="ChEBI" id="CHEBI:57453"/>
        <dbReference type="EC" id="2.1.2.11"/>
    </reaction>
</comment>
<gene>
    <name evidence="7 11" type="primary">panB</name>
    <name evidence="11" type="ORF">NCTC13043_02372</name>
</gene>
<feature type="binding site" evidence="7 10">
    <location>
        <position position="52"/>
    </location>
    <ligand>
        <name>Mg(2+)</name>
        <dbReference type="ChEBI" id="CHEBI:18420"/>
    </ligand>
</feature>